<evidence type="ECO:0000256" key="5">
    <source>
        <dbReference type="ARBA" id="ARBA00022741"/>
    </source>
</evidence>
<accession>A0A3P3PX78</accession>
<dbReference type="InterPro" id="IPR029047">
    <property type="entry name" value="HSP70_peptide-bd_sf"/>
</dbReference>
<sequence length="622" mass="66024">MSKIIGIDLGTTNSCVAVMEGGKPVVIPNSEGSRTTPSVVAFTKTGERLIGEPAKRQAVTNADRTISSIKRHMGTDYKVTIDGKSYTPQEISAMILQKLKADAESYLGEKVTEAVITVPAYFNDAQRQATKDAGKIAGLDVKRIINEPTAAALAYGLDNDAEQKIMVYDLGGGTFDVSIIEIGDGVIEVLATNGDTHLGGDDFDNKITDWLVSEFKKAEGVDLSTDKMALQRLKEAAEKAKKELSTSTTTNINLPFITATAEGPKHLDITLTRAKFDELTLDLIERTAVPVQNALKDAGITASELGKVLLVGGSTRMINAQEKVKSLTGKEPSKSINPDEGVAIGAGIQGGKLGGDDSTGDVLLLDVTPLSLSIETMGGVATKLIERNTTIPTKKSQIFSTAADNQEAVDIHVVQGERQFARDNKTLGQFRLDGILPAKRGVPQIEVTFDIDANGIVNVSAKDLGTGKEQHITITAGSNMSESDIDKAVKEAAEFEAQDKKRKEGIDARNEADSMVFQTENALKEVGDSLDASDKAAVEADLNTLKEAINRAPIDAMTEDQVNDIKAGKEKLMESAQKLFAKVYEKSGAQGATGAEGAAQAGGEATGSSSDDDVIDADYKEV</sequence>
<dbReference type="GO" id="GO:0140662">
    <property type="term" value="F:ATP-dependent protein folding chaperone"/>
    <property type="evidence" value="ECO:0007669"/>
    <property type="project" value="InterPro"/>
</dbReference>
<dbReference type="Gene3D" id="1.20.1270.10">
    <property type="match status" value="1"/>
</dbReference>
<dbReference type="PROSITE" id="PS00329">
    <property type="entry name" value="HSP70_2"/>
    <property type="match status" value="1"/>
</dbReference>
<reference evidence="13 14" key="1">
    <citation type="submission" date="2018-11" db="EMBL/GenBank/DDBJ databases">
        <title>Genome sequencing of Lachnoanaerobaculum orale DSM 24553T.</title>
        <authorList>
            <person name="Kook J.-K."/>
            <person name="Park S.-N."/>
            <person name="Lim Y.K."/>
        </authorList>
    </citation>
    <scope>NUCLEOTIDE SEQUENCE [LARGE SCALE GENOMIC DNA]</scope>
    <source>
        <strain evidence="13 14">DSM 24553</strain>
    </source>
</reference>
<evidence type="ECO:0000256" key="11">
    <source>
        <dbReference type="SAM" id="Coils"/>
    </source>
</evidence>
<dbReference type="GO" id="GO:0005524">
    <property type="term" value="F:ATP binding"/>
    <property type="evidence" value="ECO:0007669"/>
    <property type="project" value="UniProtKB-UniRule"/>
</dbReference>
<dbReference type="SUPFAM" id="SSF100934">
    <property type="entry name" value="Heat shock protein 70kD (HSP70), C-terminal subdomain"/>
    <property type="match status" value="1"/>
</dbReference>
<dbReference type="PROSITE" id="PS00297">
    <property type="entry name" value="HSP70_1"/>
    <property type="match status" value="1"/>
</dbReference>
<dbReference type="GO" id="GO:0051082">
    <property type="term" value="F:unfolded protein binding"/>
    <property type="evidence" value="ECO:0007669"/>
    <property type="project" value="InterPro"/>
</dbReference>
<feature type="compositionally biased region" description="Low complexity" evidence="12">
    <location>
        <begin position="591"/>
        <end position="609"/>
    </location>
</feature>
<name>A0A3P3PX78_9FIRM</name>
<evidence type="ECO:0000256" key="10">
    <source>
        <dbReference type="RuleBase" id="RU003322"/>
    </source>
</evidence>
<evidence type="ECO:0000256" key="4">
    <source>
        <dbReference type="ARBA" id="ARBA00022553"/>
    </source>
</evidence>
<dbReference type="PRINTS" id="PR00301">
    <property type="entry name" value="HEATSHOCK70"/>
</dbReference>
<dbReference type="Gene3D" id="2.60.34.10">
    <property type="entry name" value="Substrate Binding Domain Of DNAk, Chain A, domain 1"/>
    <property type="match status" value="1"/>
</dbReference>
<keyword evidence="8 9" id="KW-0143">Chaperone</keyword>
<dbReference type="InterPro" id="IPR043129">
    <property type="entry name" value="ATPase_NBD"/>
</dbReference>
<dbReference type="RefSeq" id="WP_124953032.1">
    <property type="nucleotide sequence ID" value="NZ_RRCM01000004.1"/>
</dbReference>
<dbReference type="PANTHER" id="PTHR19375">
    <property type="entry name" value="HEAT SHOCK PROTEIN 70KDA"/>
    <property type="match status" value="1"/>
</dbReference>
<dbReference type="InterPro" id="IPR029048">
    <property type="entry name" value="HSP70_C_sf"/>
</dbReference>
<keyword evidence="7 9" id="KW-0346">Stress response</keyword>
<dbReference type="FunFam" id="2.60.34.10:FF:000014">
    <property type="entry name" value="Chaperone protein DnaK HSP70"/>
    <property type="match status" value="1"/>
</dbReference>
<proteinExistence type="evidence at transcript level"/>
<dbReference type="FunFam" id="3.90.640.10:FF:000003">
    <property type="entry name" value="Molecular chaperone DnaK"/>
    <property type="match status" value="1"/>
</dbReference>
<dbReference type="HAMAP" id="MF_00332">
    <property type="entry name" value="DnaK"/>
    <property type="match status" value="1"/>
</dbReference>
<comment type="induction">
    <text evidence="9">By stress conditions e.g. heat shock.</text>
</comment>
<keyword evidence="4 9" id="KW-0597">Phosphoprotein</keyword>
<dbReference type="FunFam" id="3.30.420.40:FF:000071">
    <property type="entry name" value="Molecular chaperone DnaK"/>
    <property type="match status" value="1"/>
</dbReference>
<evidence type="ECO:0000313" key="13">
    <source>
        <dbReference type="EMBL" id="RRJ13571.1"/>
    </source>
</evidence>
<keyword evidence="5 9" id="KW-0547">Nucleotide-binding</keyword>
<evidence type="ECO:0000256" key="3">
    <source>
        <dbReference type="ARBA" id="ARBA00014415"/>
    </source>
</evidence>
<organism evidence="13 14">
    <name type="scientific">Lachnoanaerobaculum orale</name>
    <dbReference type="NCBI Taxonomy" id="979627"/>
    <lineage>
        <taxon>Bacteria</taxon>
        <taxon>Bacillati</taxon>
        <taxon>Bacillota</taxon>
        <taxon>Clostridia</taxon>
        <taxon>Lachnospirales</taxon>
        <taxon>Lachnospiraceae</taxon>
        <taxon>Lachnoanaerobaculum</taxon>
    </lineage>
</organism>
<evidence type="ECO:0000256" key="12">
    <source>
        <dbReference type="SAM" id="MobiDB-lite"/>
    </source>
</evidence>
<dbReference type="InterPro" id="IPR013126">
    <property type="entry name" value="Hsp_70_fam"/>
</dbReference>
<keyword evidence="11" id="KW-0175">Coiled coil</keyword>
<dbReference type="Gene3D" id="3.30.420.40">
    <property type="match status" value="3"/>
</dbReference>
<dbReference type="AlphaFoldDB" id="A0A3P3PX78"/>
<dbReference type="CDD" id="cd10234">
    <property type="entry name" value="ASKHA_NBD_HSP70_DnaK-like"/>
    <property type="match status" value="1"/>
</dbReference>
<dbReference type="InterPro" id="IPR012725">
    <property type="entry name" value="Chaperone_DnaK"/>
</dbReference>
<comment type="similarity">
    <text evidence="2 9 10">Belongs to the heat shock protein 70 family.</text>
</comment>
<feature type="modified residue" description="Phosphothreonine; by autocatalysis" evidence="9">
    <location>
        <position position="174"/>
    </location>
</feature>
<comment type="function">
    <text evidence="1 9">Acts as a chaperone.</text>
</comment>
<evidence type="ECO:0000256" key="2">
    <source>
        <dbReference type="ARBA" id="ARBA00007381"/>
    </source>
</evidence>
<evidence type="ECO:0000313" key="14">
    <source>
        <dbReference type="Proteomes" id="UP000276982"/>
    </source>
</evidence>
<dbReference type="NCBIfam" id="NF001413">
    <property type="entry name" value="PRK00290.1"/>
    <property type="match status" value="1"/>
</dbReference>
<evidence type="ECO:0000256" key="6">
    <source>
        <dbReference type="ARBA" id="ARBA00022840"/>
    </source>
</evidence>
<dbReference type="InterPro" id="IPR018181">
    <property type="entry name" value="Heat_shock_70_CS"/>
</dbReference>
<dbReference type="SUPFAM" id="SSF53067">
    <property type="entry name" value="Actin-like ATPase domain"/>
    <property type="match status" value="2"/>
</dbReference>
<dbReference type="Gene3D" id="3.30.30.30">
    <property type="match status" value="1"/>
</dbReference>
<dbReference type="SUPFAM" id="SSF100920">
    <property type="entry name" value="Heat shock protein 70kD (HSP70), peptide-binding domain"/>
    <property type="match status" value="1"/>
</dbReference>
<protein>
    <recommendedName>
        <fullName evidence="3 9">Chaperone protein DnaK</fullName>
    </recommendedName>
    <alternativeName>
        <fullName evidence="9">HSP70</fullName>
    </alternativeName>
    <alternativeName>
        <fullName evidence="9">Heat shock 70 kDa protein</fullName>
    </alternativeName>
    <alternativeName>
        <fullName evidence="9">Heat shock protein 70</fullName>
    </alternativeName>
</protein>
<dbReference type="Gene3D" id="3.90.640.10">
    <property type="entry name" value="Actin, Chain A, domain 4"/>
    <property type="match status" value="1"/>
</dbReference>
<dbReference type="NCBIfam" id="TIGR02350">
    <property type="entry name" value="prok_dnaK"/>
    <property type="match status" value="1"/>
</dbReference>
<dbReference type="FunFam" id="1.20.1270.10:FF:000001">
    <property type="entry name" value="Molecular chaperone DnaK"/>
    <property type="match status" value="1"/>
</dbReference>
<feature type="region of interest" description="Disordered" evidence="12">
    <location>
        <begin position="591"/>
        <end position="622"/>
    </location>
</feature>
<keyword evidence="6 9" id="KW-0067">ATP-binding</keyword>
<evidence type="ECO:0000256" key="9">
    <source>
        <dbReference type="HAMAP-Rule" id="MF_00332"/>
    </source>
</evidence>
<dbReference type="EMBL" id="RRCM01000004">
    <property type="protein sequence ID" value="RRJ13571.1"/>
    <property type="molecule type" value="Genomic_DNA"/>
</dbReference>
<comment type="caution">
    <text evidence="13">The sequence shown here is derived from an EMBL/GenBank/DDBJ whole genome shotgun (WGS) entry which is preliminary data.</text>
</comment>
<evidence type="ECO:0000256" key="7">
    <source>
        <dbReference type="ARBA" id="ARBA00023016"/>
    </source>
</evidence>
<feature type="coiled-coil region" evidence="11">
    <location>
        <begin position="223"/>
        <end position="250"/>
    </location>
</feature>
<keyword evidence="14" id="KW-1185">Reference proteome</keyword>
<dbReference type="Proteomes" id="UP000276982">
    <property type="component" value="Unassembled WGS sequence"/>
</dbReference>
<gene>
    <name evidence="9 13" type="primary">dnaK</name>
    <name evidence="13" type="ORF">EHW90_12590</name>
</gene>
<dbReference type="Pfam" id="PF00012">
    <property type="entry name" value="HSP70"/>
    <property type="match status" value="1"/>
</dbReference>
<evidence type="ECO:0000256" key="8">
    <source>
        <dbReference type="ARBA" id="ARBA00023186"/>
    </source>
</evidence>
<evidence type="ECO:0000256" key="1">
    <source>
        <dbReference type="ARBA" id="ARBA00002290"/>
    </source>
</evidence>